<dbReference type="PANTHER" id="PTHR45709">
    <property type="entry name" value="LARGE SUBUNIT GTPASE 1 HOMOLOG-RELATED"/>
    <property type="match status" value="1"/>
</dbReference>
<evidence type="ECO:0000256" key="1">
    <source>
        <dbReference type="ARBA" id="ARBA00004496"/>
    </source>
</evidence>
<dbReference type="Proteomes" id="UP000007879">
    <property type="component" value="Unassembled WGS sequence"/>
</dbReference>
<comment type="subcellular location">
    <subcellularLocation>
        <location evidence="1">Cytoplasm</location>
    </subcellularLocation>
</comment>
<evidence type="ECO:0000256" key="3">
    <source>
        <dbReference type="ARBA" id="ARBA00022741"/>
    </source>
</evidence>
<dbReference type="GO" id="GO:0005829">
    <property type="term" value="C:cytosol"/>
    <property type="evidence" value="ECO:0007669"/>
    <property type="project" value="TreeGrafter"/>
</dbReference>
<dbReference type="InterPro" id="IPR030378">
    <property type="entry name" value="G_CP_dom"/>
</dbReference>
<keyword evidence="3" id="KW-0547">Nucleotide-binding</keyword>
<dbReference type="EnsemblMetazoa" id="XM_019994636.1">
    <property type="protein sequence ID" value="XP_019850195.1"/>
    <property type="gene ID" value="LOC100638127"/>
</dbReference>
<dbReference type="GO" id="GO:0005525">
    <property type="term" value="F:GTP binding"/>
    <property type="evidence" value="ECO:0007669"/>
    <property type="project" value="UniProtKB-KW"/>
</dbReference>
<keyword evidence="2" id="KW-0963">Cytoplasm</keyword>
<dbReference type="CDD" id="cd01857">
    <property type="entry name" value="HSR1_MMR1"/>
    <property type="match status" value="1"/>
</dbReference>
<feature type="compositionally biased region" description="Basic residues" evidence="7">
    <location>
        <begin position="485"/>
        <end position="497"/>
    </location>
</feature>
<dbReference type="InterPro" id="IPR023179">
    <property type="entry name" value="GTP-bd_ortho_bundle_sf"/>
</dbReference>
<dbReference type="InterPro" id="IPR043358">
    <property type="entry name" value="GNL1-like"/>
</dbReference>
<keyword evidence="5" id="KW-0342">GTP-binding</keyword>
<dbReference type="GO" id="GO:0003924">
    <property type="term" value="F:GTPase activity"/>
    <property type="evidence" value="ECO:0007669"/>
    <property type="project" value="InterPro"/>
</dbReference>
<keyword evidence="10" id="KW-1185">Reference proteome</keyword>
<feature type="compositionally biased region" description="Basic and acidic residues" evidence="7">
    <location>
        <begin position="472"/>
        <end position="484"/>
    </location>
</feature>
<protein>
    <recommendedName>
        <fullName evidence="6">Large subunit GTPase 1 homolog</fullName>
    </recommendedName>
</protein>
<evidence type="ECO:0000256" key="6">
    <source>
        <dbReference type="ARBA" id="ARBA00040145"/>
    </source>
</evidence>
<dbReference type="Pfam" id="PF01926">
    <property type="entry name" value="MMR_HSR1"/>
    <property type="match status" value="1"/>
</dbReference>
<accession>A0AAN0IZJ5</accession>
<dbReference type="AlphaFoldDB" id="A0AAN0IZJ5"/>
<keyword evidence="4" id="KW-0378">Hydrolase</keyword>
<evidence type="ECO:0000259" key="8">
    <source>
        <dbReference type="PROSITE" id="PS51721"/>
    </source>
</evidence>
<proteinExistence type="predicted"/>
<sequence length="510" mass="57670">MMCLVEKLNISVVMDAEKHTGLPGAEEKREIKEIQEKFKQDLRIPRRPRWDKDTTPEELEQRERDGFIEWRRHLATLEEREKIILTPFERNLEFWRQLWRVIERSDVVVQIVDARNPLLFYCEDLDQYVKEADPSKVNMLLMSKSDLLTDNQRKVWSEYLKTQRGFEAVGFWSAKVENEDIEQSEGTSPDEGSPPSNNTSEKIVPEPTDVRGVAVGGASADTSGPALLTRTELIELFMSLAPSDKRPVTIGLVGYPNVGKSSTINALMGTKRVPVSATPGRTKHFQTLHVNEDVILCDCPGLVFPNFISTKAQLIINGILPIDQMRDHVPPVSLVCQKVPGPVLERCYGIRIQPPLEGEDPRRPPFSHELLSPYAYSRGFMTSHGQPDQSRAARYILKDFVNGKILYCEAPPGTDPVTFNEHLLIADTGMASTSAELESDSITDTPNFDHSFFSKREGIVHSKGVVGVSGGHKTDDKVGSDAKPWKKHHNHKKKEKTRRIVKDETPYNYY</sequence>
<dbReference type="InterPro" id="IPR027417">
    <property type="entry name" value="P-loop_NTPase"/>
</dbReference>
<dbReference type="PANTHER" id="PTHR45709:SF2">
    <property type="entry name" value="LARGE SUBUNIT GTPASE 1 HOMOLOG"/>
    <property type="match status" value="1"/>
</dbReference>
<feature type="region of interest" description="Disordered" evidence="7">
    <location>
        <begin position="465"/>
        <end position="510"/>
    </location>
</feature>
<dbReference type="PROSITE" id="PS51721">
    <property type="entry name" value="G_CP"/>
    <property type="match status" value="1"/>
</dbReference>
<reference evidence="9" key="2">
    <citation type="submission" date="2024-06" db="UniProtKB">
        <authorList>
            <consortium name="EnsemblMetazoa"/>
        </authorList>
    </citation>
    <scope>IDENTIFICATION</scope>
</reference>
<gene>
    <name evidence="9" type="primary">100638127</name>
</gene>
<dbReference type="Gene3D" id="3.40.50.300">
    <property type="entry name" value="P-loop containing nucleotide triphosphate hydrolases"/>
    <property type="match status" value="1"/>
</dbReference>
<dbReference type="GO" id="GO:0000054">
    <property type="term" value="P:ribosomal subunit export from nucleus"/>
    <property type="evidence" value="ECO:0007669"/>
    <property type="project" value="TreeGrafter"/>
</dbReference>
<evidence type="ECO:0000256" key="7">
    <source>
        <dbReference type="SAM" id="MobiDB-lite"/>
    </source>
</evidence>
<dbReference type="Gene3D" id="1.10.1580.10">
    <property type="match status" value="1"/>
</dbReference>
<name>A0AAN0IZJ5_AMPQE</name>
<evidence type="ECO:0000313" key="9">
    <source>
        <dbReference type="EnsemblMetazoa" id="XP_019850195.1"/>
    </source>
</evidence>
<evidence type="ECO:0000256" key="4">
    <source>
        <dbReference type="ARBA" id="ARBA00022801"/>
    </source>
</evidence>
<organism evidence="9 10">
    <name type="scientific">Amphimedon queenslandica</name>
    <name type="common">Sponge</name>
    <dbReference type="NCBI Taxonomy" id="400682"/>
    <lineage>
        <taxon>Eukaryota</taxon>
        <taxon>Metazoa</taxon>
        <taxon>Porifera</taxon>
        <taxon>Demospongiae</taxon>
        <taxon>Heteroscleromorpha</taxon>
        <taxon>Haplosclerida</taxon>
        <taxon>Niphatidae</taxon>
        <taxon>Amphimedon</taxon>
    </lineage>
</organism>
<feature type="domain" description="CP-type G" evidence="8">
    <location>
        <begin position="95"/>
        <end position="305"/>
    </location>
</feature>
<dbReference type="InterPro" id="IPR006073">
    <property type="entry name" value="GTP-bd"/>
</dbReference>
<feature type="compositionally biased region" description="Basic and acidic residues" evidence="7">
    <location>
        <begin position="498"/>
        <end position="510"/>
    </location>
</feature>
<dbReference type="SUPFAM" id="SSF52540">
    <property type="entry name" value="P-loop containing nucleoside triphosphate hydrolases"/>
    <property type="match status" value="1"/>
</dbReference>
<evidence type="ECO:0000313" key="10">
    <source>
        <dbReference type="Proteomes" id="UP000007879"/>
    </source>
</evidence>
<feature type="region of interest" description="Disordered" evidence="7">
    <location>
        <begin position="179"/>
        <end position="207"/>
    </location>
</feature>
<reference evidence="10" key="1">
    <citation type="journal article" date="2010" name="Nature">
        <title>The Amphimedon queenslandica genome and the evolution of animal complexity.</title>
        <authorList>
            <person name="Srivastava M."/>
            <person name="Simakov O."/>
            <person name="Chapman J."/>
            <person name="Fahey B."/>
            <person name="Gauthier M.E."/>
            <person name="Mitros T."/>
            <person name="Richards G.S."/>
            <person name="Conaco C."/>
            <person name="Dacre M."/>
            <person name="Hellsten U."/>
            <person name="Larroux C."/>
            <person name="Putnam N.H."/>
            <person name="Stanke M."/>
            <person name="Adamska M."/>
            <person name="Darling A."/>
            <person name="Degnan S.M."/>
            <person name="Oakley T.H."/>
            <person name="Plachetzki D.C."/>
            <person name="Zhai Y."/>
            <person name="Adamski M."/>
            <person name="Calcino A."/>
            <person name="Cummins S.F."/>
            <person name="Goodstein D.M."/>
            <person name="Harris C."/>
            <person name="Jackson D.J."/>
            <person name="Leys S.P."/>
            <person name="Shu S."/>
            <person name="Woodcroft B.J."/>
            <person name="Vervoort M."/>
            <person name="Kosik K.S."/>
            <person name="Manning G."/>
            <person name="Degnan B.M."/>
            <person name="Rokhsar D.S."/>
        </authorList>
    </citation>
    <scope>NUCLEOTIDE SEQUENCE [LARGE SCALE GENOMIC DNA]</scope>
</reference>
<evidence type="ECO:0000256" key="2">
    <source>
        <dbReference type="ARBA" id="ARBA00022490"/>
    </source>
</evidence>
<evidence type="ECO:0000256" key="5">
    <source>
        <dbReference type="ARBA" id="ARBA00023134"/>
    </source>
</evidence>